<evidence type="ECO:0000256" key="7">
    <source>
        <dbReference type="ARBA" id="ARBA00022824"/>
    </source>
</evidence>
<protein>
    <submittedName>
        <fullName evidence="12">Mannosyltransferase (PIG-V)</fullName>
    </submittedName>
</protein>
<evidence type="ECO:0000256" key="6">
    <source>
        <dbReference type="ARBA" id="ARBA00022692"/>
    </source>
</evidence>
<name>A0A1M6N8L1_9BACL</name>
<dbReference type="Pfam" id="PF04138">
    <property type="entry name" value="GtrA_DPMS_TM"/>
    <property type="match status" value="1"/>
</dbReference>
<feature type="transmembrane region" description="Helical" evidence="10">
    <location>
        <begin position="420"/>
        <end position="443"/>
    </location>
</feature>
<keyword evidence="4 12" id="KW-0328">Glycosyltransferase</keyword>
<dbReference type="OrthoDB" id="2379640at2"/>
<feature type="transmembrane region" description="Helical" evidence="10">
    <location>
        <begin position="228"/>
        <end position="250"/>
    </location>
</feature>
<comment type="subcellular location">
    <subcellularLocation>
        <location evidence="1">Endoplasmic reticulum membrane</location>
        <topology evidence="1">Multi-pass membrane protein</topology>
    </subcellularLocation>
</comment>
<keyword evidence="3" id="KW-0337">GPI-anchor biosynthesis</keyword>
<evidence type="ECO:0000256" key="1">
    <source>
        <dbReference type="ARBA" id="ARBA00004477"/>
    </source>
</evidence>
<keyword evidence="5 12" id="KW-0808">Transferase</keyword>
<evidence type="ECO:0000256" key="5">
    <source>
        <dbReference type="ARBA" id="ARBA00022679"/>
    </source>
</evidence>
<feature type="transmembrane region" description="Helical" evidence="10">
    <location>
        <begin position="352"/>
        <end position="371"/>
    </location>
</feature>
<dbReference type="InterPro" id="IPR007267">
    <property type="entry name" value="GtrA_DPMS_TM"/>
</dbReference>
<feature type="transmembrane region" description="Helical" evidence="10">
    <location>
        <begin position="257"/>
        <end position="274"/>
    </location>
</feature>
<keyword evidence="8 10" id="KW-1133">Transmembrane helix</keyword>
<dbReference type="GO" id="GO:0000271">
    <property type="term" value="P:polysaccharide biosynthetic process"/>
    <property type="evidence" value="ECO:0007669"/>
    <property type="project" value="InterPro"/>
</dbReference>
<feature type="transmembrane region" description="Helical" evidence="10">
    <location>
        <begin position="12"/>
        <end position="33"/>
    </location>
</feature>
<sequence>MARVNLSAGVSFLKYCATGVVNTLVSYLVFLLLRRIGATAAVSLAIGYASGMVTSYLLNALWTFAQPVKSGRQALRFLVANLFVLLISEALLQWIMHHITHVADVAQAINLLPTTLVGFYINRRYVFKVNSNRLSRDEKNDNHFWLFGLIAFLLVAVQRIIVLFGEWEAAKIHHLPVSAYQLWVKGMIHWDARWYLEIAQFGYQNIAQTAFWPFYPWVIRWTHEWTSLSYPVAAIVVSLVSFFLAIWVMLLWVNGWLGFKAALSAAILFCFYPTSFYFDAAYTESLFLLLMFLSVEASRRNRIWWANIFASLATLTRNTGGLIGFILFFQYLQNKQMDFRFWLPVWWRKLSWQAVAFLLPSASLLVYCYHLKQRFHSWMPFLKAERKHWHRQFMWPWKAFAHTLYLYHHPRLTVMQHRYIAFELAAFLVMLVLLVSSLGLLAWRRRFTEWGVLLYMLSVSFITSSEPSMNIPDYLVSLPRYVLMLFPGFAAIAKLLRSLVLCVLIAALCAIVLAWKSGVFFRGIWIA</sequence>
<keyword evidence="9 10" id="KW-0472">Membrane</keyword>
<dbReference type="Proteomes" id="UP000184016">
    <property type="component" value="Unassembled WGS sequence"/>
</dbReference>
<feature type="transmembrane region" description="Helical" evidence="10">
    <location>
        <begin position="143"/>
        <end position="165"/>
    </location>
</feature>
<evidence type="ECO:0000256" key="2">
    <source>
        <dbReference type="ARBA" id="ARBA00004687"/>
    </source>
</evidence>
<keyword evidence="13" id="KW-1185">Reference proteome</keyword>
<evidence type="ECO:0000259" key="11">
    <source>
        <dbReference type="Pfam" id="PF04138"/>
    </source>
</evidence>
<feature type="transmembrane region" description="Helical" evidence="10">
    <location>
        <begin position="102"/>
        <end position="122"/>
    </location>
</feature>
<feature type="transmembrane region" description="Helical" evidence="10">
    <location>
        <begin position="489"/>
        <end position="515"/>
    </location>
</feature>
<evidence type="ECO:0000256" key="9">
    <source>
        <dbReference type="ARBA" id="ARBA00023136"/>
    </source>
</evidence>
<feature type="transmembrane region" description="Helical" evidence="10">
    <location>
        <begin position="45"/>
        <end position="65"/>
    </location>
</feature>
<dbReference type="EMBL" id="FRAF01000005">
    <property type="protein sequence ID" value="SHJ91974.1"/>
    <property type="molecule type" value="Genomic_DNA"/>
</dbReference>
<reference evidence="13" key="1">
    <citation type="submission" date="2016-11" db="EMBL/GenBank/DDBJ databases">
        <authorList>
            <person name="Varghese N."/>
            <person name="Submissions S."/>
        </authorList>
    </citation>
    <scope>NUCLEOTIDE SEQUENCE [LARGE SCALE GENOMIC DNA]</scope>
    <source>
        <strain evidence="13">USBA-503</strain>
    </source>
</reference>
<keyword evidence="7" id="KW-0256">Endoplasmic reticulum</keyword>
<comment type="pathway">
    <text evidence="2">Glycolipid biosynthesis; glycosylphosphatidylinositol-anchor biosynthesis.</text>
</comment>
<evidence type="ECO:0000313" key="12">
    <source>
        <dbReference type="EMBL" id="SHJ91974.1"/>
    </source>
</evidence>
<evidence type="ECO:0000256" key="8">
    <source>
        <dbReference type="ARBA" id="ARBA00022989"/>
    </source>
</evidence>
<dbReference type="InterPro" id="IPR007315">
    <property type="entry name" value="PIG-V/Gpi18"/>
</dbReference>
<proteinExistence type="predicted"/>
<dbReference type="GO" id="GO:0016020">
    <property type="term" value="C:membrane"/>
    <property type="evidence" value="ECO:0007669"/>
    <property type="project" value="InterPro"/>
</dbReference>
<dbReference type="GO" id="GO:0031501">
    <property type="term" value="C:mannosyltransferase complex"/>
    <property type="evidence" value="ECO:0007669"/>
    <property type="project" value="TreeGrafter"/>
</dbReference>
<dbReference type="PANTHER" id="PTHR12468">
    <property type="entry name" value="GPI MANNOSYLTRANSFERASE 2"/>
    <property type="match status" value="1"/>
</dbReference>
<accession>A0A1M6N8L1</accession>
<dbReference type="AlphaFoldDB" id="A0A1M6N8L1"/>
<dbReference type="Pfam" id="PF04188">
    <property type="entry name" value="Mannosyl_trans2"/>
    <property type="match status" value="1"/>
</dbReference>
<dbReference type="STRING" id="1830138.SAMN05443507_105116"/>
<evidence type="ECO:0000313" key="13">
    <source>
        <dbReference type="Proteomes" id="UP000184016"/>
    </source>
</evidence>
<gene>
    <name evidence="12" type="ORF">SAMN05443507_105116</name>
</gene>
<dbReference type="PANTHER" id="PTHR12468:SF2">
    <property type="entry name" value="GPI MANNOSYLTRANSFERASE 2"/>
    <property type="match status" value="1"/>
</dbReference>
<feature type="transmembrane region" description="Helical" evidence="10">
    <location>
        <begin position="304"/>
        <end position="332"/>
    </location>
</feature>
<keyword evidence="6 10" id="KW-0812">Transmembrane</keyword>
<dbReference type="RefSeq" id="WP_072873357.1">
    <property type="nucleotide sequence ID" value="NZ_FRAF01000005.1"/>
</dbReference>
<dbReference type="UniPathway" id="UPA00196"/>
<dbReference type="GO" id="GO:0004376">
    <property type="term" value="F:GPI mannosyltransferase activity"/>
    <property type="evidence" value="ECO:0007669"/>
    <property type="project" value="InterPro"/>
</dbReference>
<feature type="domain" description="GtrA/DPMS transmembrane" evidence="11">
    <location>
        <begin position="14"/>
        <end position="127"/>
    </location>
</feature>
<evidence type="ECO:0000256" key="4">
    <source>
        <dbReference type="ARBA" id="ARBA00022676"/>
    </source>
</evidence>
<dbReference type="GO" id="GO:0000009">
    <property type="term" value="F:alpha-1,6-mannosyltransferase activity"/>
    <property type="evidence" value="ECO:0007669"/>
    <property type="project" value="InterPro"/>
</dbReference>
<evidence type="ECO:0000256" key="3">
    <source>
        <dbReference type="ARBA" id="ARBA00022502"/>
    </source>
</evidence>
<evidence type="ECO:0000256" key="10">
    <source>
        <dbReference type="SAM" id="Phobius"/>
    </source>
</evidence>
<feature type="transmembrane region" description="Helical" evidence="10">
    <location>
        <begin position="77"/>
        <end position="96"/>
    </location>
</feature>
<dbReference type="GO" id="GO:0006506">
    <property type="term" value="P:GPI anchor biosynthetic process"/>
    <property type="evidence" value="ECO:0007669"/>
    <property type="project" value="UniProtKB-UniPathway"/>
</dbReference>
<organism evidence="12 13">
    <name type="scientific">Alicyclobacillus tolerans</name>
    <dbReference type="NCBI Taxonomy" id="90970"/>
    <lineage>
        <taxon>Bacteria</taxon>
        <taxon>Bacillati</taxon>
        <taxon>Bacillota</taxon>
        <taxon>Bacilli</taxon>
        <taxon>Bacillales</taxon>
        <taxon>Alicyclobacillaceae</taxon>
        <taxon>Alicyclobacillus</taxon>
    </lineage>
</organism>